<feature type="non-terminal residue" evidence="2">
    <location>
        <position position="1"/>
    </location>
</feature>
<keyword evidence="2" id="KW-0378">Hydrolase</keyword>
<dbReference type="EMBL" id="JAAVJR010001241">
    <property type="protein sequence ID" value="NJW55520.1"/>
    <property type="molecule type" value="Genomic_DNA"/>
</dbReference>
<feature type="non-terminal residue" evidence="2">
    <location>
        <position position="113"/>
    </location>
</feature>
<name>A0ABX1D4Z5_9FLAO</name>
<dbReference type="Proteomes" id="UP000703674">
    <property type="component" value="Unassembled WGS sequence"/>
</dbReference>
<comment type="caution">
    <text evidence="2">The sequence shown here is derived from an EMBL/GenBank/DDBJ whole genome shotgun (WGS) entry which is preliminary data.</text>
</comment>
<evidence type="ECO:0000259" key="1">
    <source>
        <dbReference type="Pfam" id="PF19313"/>
    </source>
</evidence>
<evidence type="ECO:0000313" key="2">
    <source>
        <dbReference type="EMBL" id="NJW55520.1"/>
    </source>
</evidence>
<gene>
    <name evidence="2" type="ORF">HC175_21640</name>
</gene>
<accession>A0ABX1D4Z5</accession>
<dbReference type="GO" id="GO:0016787">
    <property type="term" value="F:hydrolase activity"/>
    <property type="evidence" value="ECO:0007669"/>
    <property type="project" value="UniProtKB-KW"/>
</dbReference>
<proteinExistence type="predicted"/>
<dbReference type="Pfam" id="PF19313">
    <property type="entry name" value="DUF5916"/>
    <property type="match status" value="1"/>
</dbReference>
<sequence length="113" mass="13042">PNSNKLGFASLLSFARTKGQLRYGLSHEFANETYDINDMGLNFTNNYNNFFWDASYRIFEPQGIFNEYNIRLTGNHQRRYDPDMAVTTNFGTSFFGMTKRRFAFGGSANYSTP</sequence>
<feature type="domain" description="DUF5916" evidence="1">
    <location>
        <begin position="3"/>
        <end position="111"/>
    </location>
</feature>
<organism evidence="2 3">
    <name type="scientific">Salinimicrobium oceani</name>
    <dbReference type="NCBI Taxonomy" id="2722702"/>
    <lineage>
        <taxon>Bacteria</taxon>
        <taxon>Pseudomonadati</taxon>
        <taxon>Bacteroidota</taxon>
        <taxon>Flavobacteriia</taxon>
        <taxon>Flavobacteriales</taxon>
        <taxon>Flavobacteriaceae</taxon>
        <taxon>Salinimicrobium</taxon>
    </lineage>
</organism>
<dbReference type="InterPro" id="IPR045670">
    <property type="entry name" value="DUF5916"/>
</dbReference>
<evidence type="ECO:0000313" key="3">
    <source>
        <dbReference type="Proteomes" id="UP000703674"/>
    </source>
</evidence>
<keyword evidence="3" id="KW-1185">Reference proteome</keyword>
<protein>
    <submittedName>
        <fullName evidence="2">Hydrolase</fullName>
    </submittedName>
</protein>
<dbReference type="RefSeq" id="WP_235942729.1">
    <property type="nucleotide sequence ID" value="NZ_JAAVJR010001241.1"/>
</dbReference>
<reference evidence="2 3" key="1">
    <citation type="submission" date="2020-03" db="EMBL/GenBank/DDBJ databases">
        <title>Salinimicrobium sp. nov, isolated from SCS.</title>
        <authorList>
            <person name="Cao W.R."/>
        </authorList>
    </citation>
    <scope>NUCLEOTIDE SEQUENCE [LARGE SCALE GENOMIC DNA]</scope>
    <source>
        <strain evidence="3">J15B91</strain>
    </source>
</reference>